<name>A0A9P8I7M7_9PEZI</name>
<accession>A0A9P8I7M7</accession>
<evidence type="ECO:0000313" key="2">
    <source>
        <dbReference type="Proteomes" id="UP000750711"/>
    </source>
</evidence>
<dbReference type="Proteomes" id="UP000750711">
    <property type="component" value="Unassembled WGS sequence"/>
</dbReference>
<proteinExistence type="predicted"/>
<organism evidence="1 2">
    <name type="scientific">Trichoglossum hirsutum</name>
    <dbReference type="NCBI Taxonomy" id="265104"/>
    <lineage>
        <taxon>Eukaryota</taxon>
        <taxon>Fungi</taxon>
        <taxon>Dikarya</taxon>
        <taxon>Ascomycota</taxon>
        <taxon>Pezizomycotina</taxon>
        <taxon>Geoglossomycetes</taxon>
        <taxon>Geoglossales</taxon>
        <taxon>Geoglossaceae</taxon>
        <taxon>Trichoglossum</taxon>
    </lineage>
</organism>
<dbReference type="EMBL" id="JAGHQM010001600">
    <property type="protein sequence ID" value="KAH0553105.1"/>
    <property type="molecule type" value="Genomic_DNA"/>
</dbReference>
<protein>
    <submittedName>
        <fullName evidence="1">Uncharacterized protein</fullName>
    </submittedName>
</protein>
<evidence type="ECO:0000313" key="1">
    <source>
        <dbReference type="EMBL" id="KAH0553105.1"/>
    </source>
</evidence>
<reference evidence="1" key="1">
    <citation type="submission" date="2021-03" db="EMBL/GenBank/DDBJ databases">
        <title>Comparative genomics and phylogenomic investigation of the class Geoglossomycetes provide insights into ecological specialization and systematics.</title>
        <authorList>
            <person name="Melie T."/>
            <person name="Pirro S."/>
            <person name="Miller A.N."/>
            <person name="Quandt A."/>
        </authorList>
    </citation>
    <scope>NUCLEOTIDE SEQUENCE</scope>
    <source>
        <strain evidence="1">CAQ_001_2017</strain>
    </source>
</reference>
<gene>
    <name evidence="1" type="ORF">GP486_006706</name>
</gene>
<sequence>MSTGLLMMIRLHSSINSISAFSHDVKTGVTTGLILQTGDDEQAKIQDMLQHYEPFVGQPLLLPAILLDIGLHKAMDYSLGTKSKLNNIEVNTRQHPWGEVITDYTRPIDPQDMSIETLMRLAHGAKVEVALSERKIRVISSISSLLQRLSVDPRYLSTIPSQRNHEFKEWIDHLSSLVEMEATDVSFLMPRAENQISALYSVSTQQDGAATREVAIQTRHDSSAMKSLAFLGALFFPGTFVAVST</sequence>
<comment type="caution">
    <text evidence="1">The sequence shown here is derived from an EMBL/GenBank/DDBJ whole genome shotgun (WGS) entry which is preliminary data.</text>
</comment>
<dbReference type="AlphaFoldDB" id="A0A9P8I7M7"/>
<keyword evidence="2" id="KW-1185">Reference proteome</keyword>